<dbReference type="OrthoDB" id="29647at2759"/>
<comment type="subunit">
    <text evidence="4">Component of the eukaryotic translation initiation factor 3 (eIF-3) complex.</text>
</comment>
<feature type="compositionally biased region" description="Low complexity" evidence="5">
    <location>
        <begin position="247"/>
        <end position="258"/>
    </location>
</feature>
<feature type="compositionally biased region" description="Acidic residues" evidence="5">
    <location>
        <begin position="179"/>
        <end position="246"/>
    </location>
</feature>
<protein>
    <recommendedName>
        <fullName evidence="4">Eukaryotic translation initiation factor 3 subunit C</fullName>
        <shortName evidence="4">eIF3c</shortName>
    </recommendedName>
    <alternativeName>
        <fullName evidence="4">Eukaryotic translation initiation factor 3 subunit 8</fullName>
    </alternativeName>
</protein>
<dbReference type="EMBL" id="LK391709">
    <property type="protein sequence ID" value="CDR96649.1"/>
    <property type="molecule type" value="Genomic_DNA"/>
</dbReference>
<feature type="compositionally biased region" description="Basic residues" evidence="5">
    <location>
        <begin position="283"/>
        <end position="298"/>
    </location>
</feature>
<dbReference type="InterPro" id="IPR000717">
    <property type="entry name" value="PCI_dom"/>
</dbReference>
<sequence>MATNVQSKFWGDDSDSSYSDSSGYSSDAGDRDATKRQAAAAWVASDSSSDDDENRVVRSARAKALEVIQNYSKTMEHHKSISDFSELLKDYDNVARLVEKQYAKSRIPKLIVEVILDLQQFVEEKQKDKETMKKMSKARAISLNTLRSRLRKFNEQHADVVEEYNKDPDAYVDILKETSDEEDSDDDYDSDSESDSDESDEASDDVSEESESESESEEEEEDEGSEGGDEESMKEEGSEEDSDYSDWSDSGVSSLSDNDATDKHESALAKWGVKKSESTVKVAKPKTTVKKPKAKTVKKKDDRERQPTTSGMGVTATVAMVADVVMPALDKLELSAEDDPFGVSTPEIDAVLDKVFLSADNVKEYVKSIVERRGKRGGNTHETIRHLKTLPYIAKNTSHSLYIFVVETLLHIQFDSYSNAYGAMLPKQWIDSYRIVSHLIGELRDHPQALLSSESMDSDDPNAEDSQGEKEAGAPGQTREGRLERSMTILESIVRKLNDELYKGLLYIDVGSDDYNTMLVYNVNMLYLLHKTLMYCLSKGKECMKHAAGIAIIMLEHLHYKDDVVSGKIWELVRQKATPKDDTSLFFADEGKKASDVVEELVYFVFEHGATREKVRACLHLAFNKALHGHYFEARDLLLTPNIHELATETNISTQILLNRNIAQLGICAFRKGYISDAHSYLMDLCSQNRHKELLAQGLSMLKNYEKPPEQERAEKRRLLPFHMHLNIELIECINNICACLLETANLAKSTINSREIISRQFRRMYEMYDKQVFVGPPENNRDMVMATFKHLQSGNWKDCYEQLASLTIWNRLPDKESVMLILKERIKVEAFNTYIFKYVSVYDSFSVDQLSDMFDLNPNVIHSLLSKMIISGEIHATWDDSSKCCLINHTEPTDLQKLAIKLAENLTTAVEQNEMTLNMKNPKFALSQDRRFQPRDSKFSYGNRRDDRHHATPNFNRNRRQMQNNRHQRQTPVGAR</sequence>
<comment type="similarity">
    <text evidence="4">Belongs to the eIF-3 subunit C family.</text>
</comment>
<reference evidence="8" key="1">
    <citation type="journal article" date="2014" name="Nucleic Acids Res.">
        <title>The evolutionary dynamics of variant antigen genes in Babesia reveal a history of genomic innovation underlying host-parasite interaction.</title>
        <authorList>
            <person name="Jackson A.P."/>
            <person name="Otto T.D."/>
            <person name="Darby A."/>
            <person name="Ramaprasad A."/>
            <person name="Xia D."/>
            <person name="Echaide I.E."/>
            <person name="Farber M."/>
            <person name="Gahlot S."/>
            <person name="Gamble J."/>
            <person name="Gupta D."/>
            <person name="Gupta Y."/>
            <person name="Jackson L."/>
            <person name="Malandrin L."/>
            <person name="Malas T.B."/>
            <person name="Moussa E."/>
            <person name="Nair M."/>
            <person name="Reid A.J."/>
            <person name="Sanders M."/>
            <person name="Sharma J."/>
            <person name="Tracey A."/>
            <person name="Quail M.A."/>
            <person name="Weir W."/>
            <person name="Wastling J.M."/>
            <person name="Hall N."/>
            <person name="Willadsen P."/>
            <person name="Lingelbach K."/>
            <person name="Shiels B."/>
            <person name="Tait A."/>
            <person name="Berriman M."/>
            <person name="Allred D.R."/>
            <person name="Pain A."/>
        </authorList>
    </citation>
    <scope>NUCLEOTIDE SEQUENCE [LARGE SCALE GENOMIC DNA]</scope>
    <source>
        <strain evidence="8">Bond</strain>
    </source>
</reference>
<accession>A0A061DCD5</accession>
<feature type="compositionally biased region" description="Low complexity" evidence="5">
    <location>
        <begin position="38"/>
        <end position="47"/>
    </location>
</feature>
<dbReference type="PROSITE" id="PS50250">
    <property type="entry name" value="PCI"/>
    <property type="match status" value="1"/>
</dbReference>
<dbReference type="InterPro" id="IPR008905">
    <property type="entry name" value="EIF3C_N_dom"/>
</dbReference>
<dbReference type="AlphaFoldDB" id="A0A061DCD5"/>
<comment type="function">
    <text evidence="4">Component of the eukaryotic translation initiation factor 3 (eIF-3) complex, which is involved in protein synthesis of a specialized repertoire of mRNAs and, together with other initiation factors, stimulates binding of mRNA and methionyl-tRNAi to the 40S ribosome. The eIF-3 complex specifically targets and initiates translation of a subset of mRNAs involved in cell proliferation.</text>
</comment>
<evidence type="ECO:0000259" key="6">
    <source>
        <dbReference type="PROSITE" id="PS50250"/>
    </source>
</evidence>
<feature type="region of interest" description="Disordered" evidence="5">
    <location>
        <begin position="452"/>
        <end position="481"/>
    </location>
</feature>
<feature type="compositionally biased region" description="Basic and acidic residues" evidence="5">
    <location>
        <begin position="936"/>
        <end position="951"/>
    </location>
</feature>
<dbReference type="Proteomes" id="UP000033188">
    <property type="component" value="Chromosome 3"/>
</dbReference>
<feature type="domain" description="PCI" evidence="6">
    <location>
        <begin position="722"/>
        <end position="893"/>
    </location>
</feature>
<feature type="compositionally biased region" description="Low complexity" evidence="5">
    <location>
        <begin position="16"/>
        <end position="27"/>
    </location>
</feature>
<dbReference type="VEuPathDB" id="PiroplasmaDB:BBBOND_0305520"/>
<keyword evidence="8" id="KW-1185">Reference proteome</keyword>
<dbReference type="GO" id="GO:0031369">
    <property type="term" value="F:translation initiation factor binding"/>
    <property type="evidence" value="ECO:0007669"/>
    <property type="project" value="InterPro"/>
</dbReference>
<dbReference type="PANTHER" id="PTHR13937">
    <property type="entry name" value="EUKARYOTIC TRANSLATION INITATION FACTOR 3, SUBUNIT 8 EIF3S8 -RELATED"/>
    <property type="match status" value="1"/>
</dbReference>
<dbReference type="SMART" id="SM00088">
    <property type="entry name" value="PINT"/>
    <property type="match status" value="1"/>
</dbReference>
<dbReference type="HAMAP" id="MF_03002">
    <property type="entry name" value="eIF3c"/>
    <property type="match status" value="1"/>
</dbReference>
<dbReference type="GO" id="GO:0003723">
    <property type="term" value="F:RNA binding"/>
    <property type="evidence" value="ECO:0007669"/>
    <property type="project" value="InterPro"/>
</dbReference>
<dbReference type="InterPro" id="IPR027516">
    <property type="entry name" value="EIF3C"/>
</dbReference>
<feature type="region of interest" description="Disordered" evidence="5">
    <location>
        <begin position="1"/>
        <end position="55"/>
    </location>
</feature>
<evidence type="ECO:0000256" key="3">
    <source>
        <dbReference type="ARBA" id="ARBA00022917"/>
    </source>
</evidence>
<dbReference type="GO" id="GO:0016282">
    <property type="term" value="C:eukaryotic 43S preinitiation complex"/>
    <property type="evidence" value="ECO:0007669"/>
    <property type="project" value="UniProtKB-UniRule"/>
</dbReference>
<dbReference type="STRING" id="5866.A0A061DCD5"/>
<dbReference type="SUPFAM" id="SSF46785">
    <property type="entry name" value="Winged helix' DNA-binding domain"/>
    <property type="match status" value="1"/>
</dbReference>
<dbReference type="GO" id="GO:0003743">
    <property type="term" value="F:translation initiation factor activity"/>
    <property type="evidence" value="ECO:0007669"/>
    <property type="project" value="UniProtKB-UniRule"/>
</dbReference>
<dbReference type="RefSeq" id="XP_012768835.1">
    <property type="nucleotide sequence ID" value="XM_012913381.1"/>
</dbReference>
<dbReference type="GO" id="GO:0005852">
    <property type="term" value="C:eukaryotic translation initiation factor 3 complex"/>
    <property type="evidence" value="ECO:0007669"/>
    <property type="project" value="UniProtKB-UniRule"/>
</dbReference>
<proteinExistence type="inferred from homology"/>
<dbReference type="KEGG" id="bbig:BBBOND_0305520"/>
<keyword evidence="1 4" id="KW-0963">Cytoplasm</keyword>
<evidence type="ECO:0000313" key="8">
    <source>
        <dbReference type="Proteomes" id="UP000033188"/>
    </source>
</evidence>
<dbReference type="InterPro" id="IPR036390">
    <property type="entry name" value="WH_DNA-bd_sf"/>
</dbReference>
<keyword evidence="2 4" id="KW-0396">Initiation factor</keyword>
<dbReference type="GO" id="GO:0033290">
    <property type="term" value="C:eukaryotic 48S preinitiation complex"/>
    <property type="evidence" value="ECO:0007669"/>
    <property type="project" value="UniProtKB-UniRule"/>
</dbReference>
<evidence type="ECO:0000256" key="1">
    <source>
        <dbReference type="ARBA" id="ARBA00022490"/>
    </source>
</evidence>
<evidence type="ECO:0000256" key="2">
    <source>
        <dbReference type="ARBA" id="ARBA00022540"/>
    </source>
</evidence>
<dbReference type="Pfam" id="PF05470">
    <property type="entry name" value="eIF-3c_N"/>
    <property type="match status" value="1"/>
</dbReference>
<dbReference type="GO" id="GO:0001732">
    <property type="term" value="P:formation of cytoplasmic translation initiation complex"/>
    <property type="evidence" value="ECO:0007669"/>
    <property type="project" value="UniProtKB-UniRule"/>
</dbReference>
<name>A0A061DCD5_BABBI</name>
<dbReference type="OMA" id="FRCGLIK"/>
<evidence type="ECO:0000256" key="5">
    <source>
        <dbReference type="SAM" id="MobiDB-lite"/>
    </source>
</evidence>
<feature type="compositionally biased region" description="Basic and acidic residues" evidence="5">
    <location>
        <begin position="161"/>
        <end position="178"/>
    </location>
</feature>
<organism evidence="7 8">
    <name type="scientific">Babesia bigemina</name>
    <dbReference type="NCBI Taxonomy" id="5866"/>
    <lineage>
        <taxon>Eukaryota</taxon>
        <taxon>Sar</taxon>
        <taxon>Alveolata</taxon>
        <taxon>Apicomplexa</taxon>
        <taxon>Aconoidasida</taxon>
        <taxon>Piroplasmida</taxon>
        <taxon>Babesiidae</taxon>
        <taxon>Babesia</taxon>
    </lineage>
</organism>
<evidence type="ECO:0000256" key="4">
    <source>
        <dbReference type="HAMAP-Rule" id="MF_03002"/>
    </source>
</evidence>
<feature type="region of interest" description="Disordered" evidence="5">
    <location>
        <begin position="161"/>
        <end position="310"/>
    </location>
</feature>
<evidence type="ECO:0000313" key="7">
    <source>
        <dbReference type="EMBL" id="CDR96649.1"/>
    </source>
</evidence>
<keyword evidence="3 4" id="KW-0648">Protein biosynthesis</keyword>
<dbReference type="PANTHER" id="PTHR13937:SF0">
    <property type="entry name" value="EUKARYOTIC TRANSLATION INITIATION FACTOR 3 SUBUNIT C-RELATED"/>
    <property type="match status" value="1"/>
</dbReference>
<gene>
    <name evidence="7" type="ORF">BBBOND_0305520</name>
</gene>
<comment type="subcellular location">
    <subcellularLocation>
        <location evidence="4">Cytoplasm</location>
    </subcellularLocation>
</comment>
<dbReference type="Pfam" id="PF01399">
    <property type="entry name" value="PCI"/>
    <property type="match status" value="1"/>
</dbReference>
<dbReference type="GeneID" id="24565190"/>
<feature type="region of interest" description="Disordered" evidence="5">
    <location>
        <begin position="936"/>
        <end position="977"/>
    </location>
</feature>